<dbReference type="InterPro" id="IPR050509">
    <property type="entry name" value="CoA-transferase_III"/>
</dbReference>
<keyword evidence="2" id="KW-1185">Reference proteome</keyword>
<accession>A0ABS1CWZ5</accession>
<proteinExistence type="predicted"/>
<dbReference type="InterPro" id="IPR044855">
    <property type="entry name" value="CoA-Trfase_III_dom3_sf"/>
</dbReference>
<reference evidence="1 2" key="1">
    <citation type="journal article" date="2020" name="Microorganisms">
        <title>Osmotic Adaptation and Compatible Solute Biosynthesis of Phototrophic Bacteria as Revealed from Genome Analyses.</title>
        <authorList>
            <person name="Imhoff J.F."/>
            <person name="Rahn T."/>
            <person name="Kunzel S."/>
            <person name="Keller A."/>
            <person name="Neulinger S.C."/>
        </authorList>
    </citation>
    <scope>NUCLEOTIDE SEQUENCE [LARGE SCALE GENOMIC DNA]</scope>
    <source>
        <strain evidence="1 2">DSM 15382</strain>
    </source>
</reference>
<dbReference type="PANTHER" id="PTHR48228">
    <property type="entry name" value="SUCCINYL-COA--D-CITRAMALATE COA-TRANSFERASE"/>
    <property type="match status" value="1"/>
</dbReference>
<dbReference type="Gene3D" id="3.30.1540.10">
    <property type="entry name" value="formyl-coa transferase, domain 3"/>
    <property type="match status" value="1"/>
</dbReference>
<protein>
    <submittedName>
        <fullName evidence="1">Carnitine dehydratase</fullName>
    </submittedName>
</protein>
<dbReference type="Pfam" id="PF02515">
    <property type="entry name" value="CoA_transf_3"/>
    <property type="match status" value="1"/>
</dbReference>
<evidence type="ECO:0000313" key="1">
    <source>
        <dbReference type="EMBL" id="MBK1658945.1"/>
    </source>
</evidence>
<organism evidence="1 2">
    <name type="scientific">Paracraurococcus ruber</name>
    <dbReference type="NCBI Taxonomy" id="77675"/>
    <lineage>
        <taxon>Bacteria</taxon>
        <taxon>Pseudomonadati</taxon>
        <taxon>Pseudomonadota</taxon>
        <taxon>Alphaproteobacteria</taxon>
        <taxon>Acetobacterales</taxon>
        <taxon>Roseomonadaceae</taxon>
        <taxon>Paracraurococcus</taxon>
    </lineage>
</organism>
<dbReference type="InterPro" id="IPR023606">
    <property type="entry name" value="CoA-Trfase_III_dom_1_sf"/>
</dbReference>
<sequence>MGPLQGLRIIEFAGIGPGPFCGMVLADLGAEVLRIDRKDGPPGAREDFTGRGRRSVTLDLKSPAAVEAALRLVERADALIEGFRPGVMERLGLGPETCLGRNPRLVYGRMTGWGQEGPLAQAAGHDMNYIALTGALWSIGRPGERPVPPLNLVGDYGGGGMLLAMGLLAGLLHARGTGQGQVVDAAMVDGAALLMAPIYAMKARGRWGNERGANMLDGAAPWYDTYECADGRFLSVGPIEPQFFALLCQKLGLDAKDFPDRMDPAAWPALKARLTAIFRTRTRDDWCALLEGTDACVAPVLDMEEAPNHPHNAARGTFLARDGVVQPAPAPRFSATPVMAGRTPPLRGEDTDAVLTDAGFAEAEIAALREQGAIG</sequence>
<gene>
    <name evidence="1" type="ORF">CKO45_11940</name>
</gene>
<dbReference type="RefSeq" id="WP_133223063.1">
    <property type="nucleotide sequence ID" value="NZ_NRSG01000075.1"/>
</dbReference>
<dbReference type="EMBL" id="NRSG01000075">
    <property type="protein sequence ID" value="MBK1658945.1"/>
    <property type="molecule type" value="Genomic_DNA"/>
</dbReference>
<dbReference type="PANTHER" id="PTHR48228:SF5">
    <property type="entry name" value="ALPHA-METHYLACYL-COA RACEMASE"/>
    <property type="match status" value="1"/>
</dbReference>
<dbReference type="Gene3D" id="3.40.50.10540">
    <property type="entry name" value="Crotonobetainyl-coa:carnitine coa-transferase, domain 1"/>
    <property type="match status" value="1"/>
</dbReference>
<dbReference type="InterPro" id="IPR003673">
    <property type="entry name" value="CoA-Trfase_fam_III"/>
</dbReference>
<name>A0ABS1CWZ5_9PROT</name>
<comment type="caution">
    <text evidence="1">The sequence shown here is derived from an EMBL/GenBank/DDBJ whole genome shotgun (WGS) entry which is preliminary data.</text>
</comment>
<dbReference type="SUPFAM" id="SSF89796">
    <property type="entry name" value="CoA-transferase family III (CaiB/BaiF)"/>
    <property type="match status" value="1"/>
</dbReference>
<dbReference type="Proteomes" id="UP000697995">
    <property type="component" value="Unassembled WGS sequence"/>
</dbReference>
<evidence type="ECO:0000313" key="2">
    <source>
        <dbReference type="Proteomes" id="UP000697995"/>
    </source>
</evidence>